<gene>
    <name evidence="3" type="ORF">HXX08_18860</name>
    <name evidence="4" type="ORF">OZ401_003453</name>
</gene>
<dbReference type="Proteomes" id="UP000521676">
    <property type="component" value="Unassembled WGS sequence"/>
</dbReference>
<feature type="chain" id="PRO_5035915526" evidence="2">
    <location>
        <begin position="33"/>
        <end position="525"/>
    </location>
</feature>
<feature type="signal peptide" evidence="2">
    <location>
        <begin position="1"/>
        <end position="32"/>
    </location>
</feature>
<keyword evidence="2" id="KW-0732">Signal</keyword>
<organism evidence="3 5">
    <name type="scientific">Candidatus Chlorohelix allophototropha</name>
    <dbReference type="NCBI Taxonomy" id="3003348"/>
    <lineage>
        <taxon>Bacteria</taxon>
        <taxon>Bacillati</taxon>
        <taxon>Chloroflexota</taxon>
        <taxon>Chloroflexia</taxon>
        <taxon>Candidatus Chloroheliales</taxon>
        <taxon>Candidatus Chloroheliaceae</taxon>
        <taxon>Candidatus Chlorohelix</taxon>
    </lineage>
</organism>
<reference evidence="4" key="2">
    <citation type="journal article" date="2024" name="Nature">
        <title>Anoxygenic phototroph of the Chloroflexota uses a type I reaction centre.</title>
        <authorList>
            <person name="Tsuji J.M."/>
            <person name="Shaw N.A."/>
            <person name="Nagashima S."/>
            <person name="Venkiteswaran J.J."/>
            <person name="Schiff S.L."/>
            <person name="Watanabe T."/>
            <person name="Fukui M."/>
            <person name="Hanada S."/>
            <person name="Tank M."/>
            <person name="Neufeld J.D."/>
        </authorList>
    </citation>
    <scope>NUCLEOTIDE SEQUENCE</scope>
    <source>
        <strain evidence="4">L227-S17</strain>
    </source>
</reference>
<dbReference type="RefSeq" id="WP_341471695.1">
    <property type="nucleotide sequence ID" value="NZ_CP128400.1"/>
</dbReference>
<evidence type="ECO:0000313" key="4">
    <source>
        <dbReference type="EMBL" id="WJW69823.1"/>
    </source>
</evidence>
<protein>
    <submittedName>
        <fullName evidence="3">Uncharacterized protein</fullName>
    </submittedName>
</protein>
<evidence type="ECO:0000256" key="1">
    <source>
        <dbReference type="SAM" id="MobiDB-lite"/>
    </source>
</evidence>
<dbReference type="AlphaFoldDB" id="A0A8T7M729"/>
<evidence type="ECO:0000313" key="5">
    <source>
        <dbReference type="Proteomes" id="UP000521676"/>
    </source>
</evidence>
<evidence type="ECO:0000313" key="3">
    <source>
        <dbReference type="EMBL" id="NWJ47919.1"/>
    </source>
</evidence>
<feature type="region of interest" description="Disordered" evidence="1">
    <location>
        <begin position="162"/>
        <end position="181"/>
    </location>
</feature>
<dbReference type="EMBL" id="JACATZ010000003">
    <property type="protein sequence ID" value="NWJ47919.1"/>
    <property type="molecule type" value="Genomic_DNA"/>
</dbReference>
<reference evidence="3 5" key="1">
    <citation type="submission" date="2020-06" db="EMBL/GenBank/DDBJ databases">
        <title>Anoxygenic phototrophic Chloroflexota member uses a Type I reaction center.</title>
        <authorList>
            <person name="Tsuji J.M."/>
            <person name="Shaw N.A."/>
            <person name="Nagashima S."/>
            <person name="Venkiteswaran J."/>
            <person name="Schiff S.L."/>
            <person name="Hanada S."/>
            <person name="Tank M."/>
            <person name="Neufeld J.D."/>
        </authorList>
    </citation>
    <scope>NUCLEOTIDE SEQUENCE [LARGE SCALE GENOMIC DNA]</scope>
    <source>
        <strain evidence="3">L227-S17</strain>
    </source>
</reference>
<keyword evidence="6" id="KW-1185">Reference proteome</keyword>
<proteinExistence type="predicted"/>
<evidence type="ECO:0000313" key="6">
    <source>
        <dbReference type="Proteomes" id="UP001431572"/>
    </source>
</evidence>
<dbReference type="Proteomes" id="UP001431572">
    <property type="component" value="Chromosome 2"/>
</dbReference>
<evidence type="ECO:0000256" key="2">
    <source>
        <dbReference type="SAM" id="SignalP"/>
    </source>
</evidence>
<sequence length="525" mass="57218">MRMVRKGLVIPVQLSICLFLLFSLVAPQVAKAEPTFPNDPFKSKWQRADKPVSDITAKPTRSWLWGPESFQPSNGVTEAYAQSPGGNRQVLYFDKARMEINNLANGQVTNGLLVRELISGKLAIGDAVYIQRQAADDIPIAGDQANNNAPTYASFANLASLNNDNPSRDRTGQAASDTLDKSGNVGANTTLGKLAKYVYFDGTGLKHNIPDVFWNFLNQKGNVYINGKLVDNQPVLGDNPLAPWLDATGLPITDAYWTSVTLAGQVKDVLVQAFERRVLTYTSSNPSGFQVEMGNVGRHYFNWRYSPKYDIPVVDTTPTPTPTSGTTSSCNNLPSSDASLLPKCGPAGMYLLLGWKANANDKVTVTPIDPDGNAGTAINLTATANGDVNTTLETKLAYKSGMWTYKLTSSSGKTGNAYIWLDPPATKPTILQINTAGKTDTIFWFIIVGFKPDEQLNFTLKTPKNIGGTAYYKPFTNAQGSYLDTIRPLDDIHPTSEIVPGDYTYTVNALADVNRYARVTFKILP</sequence>
<dbReference type="EMBL" id="CP128400">
    <property type="protein sequence ID" value="WJW69823.1"/>
    <property type="molecule type" value="Genomic_DNA"/>
</dbReference>
<accession>A0A8T7M729</accession>
<name>A0A8T7M729_9CHLR</name>